<evidence type="ECO:0000313" key="7">
    <source>
        <dbReference type="EMBL" id="QNP46920.1"/>
    </source>
</evidence>
<accession>A0ABX6TD30</accession>
<evidence type="ECO:0000256" key="1">
    <source>
        <dbReference type="ARBA" id="ARBA00004141"/>
    </source>
</evidence>
<organism evidence="7 8">
    <name type="scientific">Sphingomonas sediminicola</name>
    <dbReference type="NCBI Taxonomy" id="386874"/>
    <lineage>
        <taxon>Bacteria</taxon>
        <taxon>Pseudomonadati</taxon>
        <taxon>Pseudomonadota</taxon>
        <taxon>Alphaproteobacteria</taxon>
        <taxon>Sphingomonadales</taxon>
        <taxon>Sphingomonadaceae</taxon>
        <taxon>Sphingomonas</taxon>
    </lineage>
</organism>
<dbReference type="InterPro" id="IPR052165">
    <property type="entry name" value="Membrane_assoc_protease"/>
</dbReference>
<evidence type="ECO:0000256" key="5">
    <source>
        <dbReference type="SAM" id="Phobius"/>
    </source>
</evidence>
<reference evidence="7 8" key="1">
    <citation type="submission" date="2020-08" db="EMBL/GenBank/DDBJ databases">
        <title>Genome sequence of Sphingomonas sediminicola KACC 15039T.</title>
        <authorList>
            <person name="Hyun D.-W."/>
            <person name="Bae J.-W."/>
        </authorList>
    </citation>
    <scope>NUCLEOTIDE SEQUENCE [LARGE SCALE GENOMIC DNA]</scope>
    <source>
        <strain evidence="7 8">KACC 15039</strain>
    </source>
</reference>
<evidence type="ECO:0000256" key="3">
    <source>
        <dbReference type="ARBA" id="ARBA00022989"/>
    </source>
</evidence>
<keyword evidence="4 5" id="KW-0472">Membrane</keyword>
<keyword evidence="8" id="KW-1185">Reference proteome</keyword>
<feature type="domain" description="NfeD-like C-terminal" evidence="6">
    <location>
        <begin position="89"/>
        <end position="143"/>
    </location>
</feature>
<evidence type="ECO:0000259" key="6">
    <source>
        <dbReference type="Pfam" id="PF01957"/>
    </source>
</evidence>
<dbReference type="InterPro" id="IPR012340">
    <property type="entry name" value="NA-bd_OB-fold"/>
</dbReference>
<evidence type="ECO:0000313" key="8">
    <source>
        <dbReference type="Proteomes" id="UP000516105"/>
    </source>
</evidence>
<protein>
    <submittedName>
        <fullName evidence="7">NfeD family protein</fullName>
    </submittedName>
</protein>
<keyword evidence="2 5" id="KW-0812">Transmembrane</keyword>
<evidence type="ECO:0000256" key="4">
    <source>
        <dbReference type="ARBA" id="ARBA00023136"/>
    </source>
</evidence>
<dbReference type="PANTHER" id="PTHR33507">
    <property type="entry name" value="INNER MEMBRANE PROTEIN YBBJ"/>
    <property type="match status" value="1"/>
</dbReference>
<feature type="transmembrane region" description="Helical" evidence="5">
    <location>
        <begin position="44"/>
        <end position="67"/>
    </location>
</feature>
<evidence type="ECO:0000256" key="2">
    <source>
        <dbReference type="ARBA" id="ARBA00022692"/>
    </source>
</evidence>
<dbReference type="Proteomes" id="UP000516105">
    <property type="component" value="Chromosome"/>
</dbReference>
<feature type="transmembrane region" description="Helical" evidence="5">
    <location>
        <begin position="7"/>
        <end position="38"/>
    </location>
</feature>
<dbReference type="PANTHER" id="PTHR33507:SF3">
    <property type="entry name" value="INNER MEMBRANE PROTEIN YBBJ"/>
    <property type="match status" value="1"/>
</dbReference>
<gene>
    <name evidence="7" type="ORF">H9L14_05505</name>
</gene>
<comment type="subcellular location">
    <subcellularLocation>
        <location evidence="1">Membrane</location>
        <topology evidence="1">Multi-pass membrane protein</topology>
    </subcellularLocation>
</comment>
<keyword evidence="3 5" id="KW-1133">Transmembrane helix</keyword>
<dbReference type="InterPro" id="IPR002810">
    <property type="entry name" value="NfeD-like_C"/>
</dbReference>
<sequence>MDNLEPGWLWMIGGILLLIAEIIAPGFFLVFIGVAALATGAFTLLFGMPLAFQLILFTIYALVAVMIGRKVYANQAADSSDPLLNDRVARMVGKSVTVIETVDEHSGRVRVGDSEWSARGGPGRPGERVRITGVDGNCLLVEPERQLPPADGV</sequence>
<proteinExistence type="predicted"/>
<dbReference type="Pfam" id="PF01957">
    <property type="entry name" value="NfeD"/>
    <property type="match status" value="1"/>
</dbReference>
<dbReference type="Gene3D" id="2.40.50.140">
    <property type="entry name" value="Nucleic acid-binding proteins"/>
    <property type="match status" value="1"/>
</dbReference>
<dbReference type="EMBL" id="CP060782">
    <property type="protein sequence ID" value="QNP46920.1"/>
    <property type="molecule type" value="Genomic_DNA"/>
</dbReference>
<name>A0ABX6TD30_9SPHN</name>